<dbReference type="Gene3D" id="3.90.25.10">
    <property type="entry name" value="UDP-galactose 4-epimerase, domain 1"/>
    <property type="match status" value="1"/>
</dbReference>
<evidence type="ECO:0000256" key="5">
    <source>
        <dbReference type="ARBA" id="ARBA00022857"/>
    </source>
</evidence>
<evidence type="ECO:0000256" key="4">
    <source>
        <dbReference type="ARBA" id="ARBA00011989"/>
    </source>
</evidence>
<dbReference type="NCBIfam" id="TIGR01472">
    <property type="entry name" value="gmd"/>
    <property type="match status" value="1"/>
</dbReference>
<dbReference type="PANTHER" id="PTHR43715">
    <property type="entry name" value="GDP-MANNOSE 4,6-DEHYDRATASE"/>
    <property type="match status" value="1"/>
</dbReference>
<gene>
    <name evidence="12" type="ORF">AAFF_G00032540</name>
</gene>
<dbReference type="AlphaFoldDB" id="A0AAD7WGA2"/>
<dbReference type="GO" id="GO:0008446">
    <property type="term" value="F:GDP-mannose 4,6-dehydratase activity"/>
    <property type="evidence" value="ECO:0007669"/>
    <property type="project" value="UniProtKB-EC"/>
</dbReference>
<comment type="similarity">
    <text evidence="3">Belongs to the NAD(P)-dependent epimerase/dehydratase family. GDP-mannose 4,6-dehydratase subfamily.</text>
</comment>
<evidence type="ECO:0000313" key="13">
    <source>
        <dbReference type="Proteomes" id="UP001221898"/>
    </source>
</evidence>
<dbReference type="EC" id="4.2.1.47" evidence="4"/>
<dbReference type="GO" id="GO:0042351">
    <property type="term" value="P:'de novo' GDP-L-fucose biosynthetic process"/>
    <property type="evidence" value="ECO:0007669"/>
    <property type="project" value="TreeGrafter"/>
</dbReference>
<comment type="pathway">
    <text evidence="2">Nucleotide-sugar biosynthesis; GDP-L-fucose biosynthesis via de novo pathway; GDP-L-fucose from GDP-alpha-D-mannose: step 1/2.</text>
</comment>
<keyword evidence="5" id="KW-0521">NADP</keyword>
<keyword evidence="6" id="KW-0456">Lyase</keyword>
<evidence type="ECO:0000256" key="7">
    <source>
        <dbReference type="ARBA" id="ARBA00031085"/>
    </source>
</evidence>
<dbReference type="FunFam" id="3.40.50.720:FF:001053">
    <property type="entry name" value="GDP-mannose 4,6 dehydratase"/>
    <property type="match status" value="1"/>
</dbReference>
<feature type="domain" description="NAD(P)-binding" evidence="11">
    <location>
        <begin position="22"/>
        <end position="256"/>
    </location>
</feature>
<evidence type="ECO:0000259" key="11">
    <source>
        <dbReference type="Pfam" id="PF16363"/>
    </source>
</evidence>
<keyword evidence="13" id="KW-1185">Reference proteome</keyword>
<dbReference type="Gene3D" id="3.40.50.720">
    <property type="entry name" value="NAD(P)-binding Rossmann-like Domain"/>
    <property type="match status" value="1"/>
</dbReference>
<sequence>MAQCAEPSSSNGQVRKERRVAIITGITGQDGSYLAEFLLEKGYEVHGIVRRSSSFNTGRIEHLYKNPQTHTEGNMKLHYGDLTDSTCLVKIINEVKPTEIYNLGAQSHVKISFDLAEYTADVVGVGTLRLLDAVKTCGLTSSVRFYQASTSELFGKVQEIPQTETTPFYPRSPYGAAKLYAYWIVVNFREAYNLFAVNGILFNHESPRRGANFVTRKISRSVAKIHLGQLDCFSLGNLDSKRDWGHAKDYVESWAVVCEGCVFLSRDRKWSMPWAGVLPASISCLPHALRRLAARDNMFCVVWKPKVGSEKTARLSNFFPGSQEMGLLLGGAARWGGALLGGPGARGRGGGQLARSSGRFASLPPQNAAMRRAVLWAPAESCCPAARFCPRHTHNTLL</sequence>
<dbReference type="CDD" id="cd05260">
    <property type="entry name" value="GDP_MD_SDR_e"/>
    <property type="match status" value="1"/>
</dbReference>
<dbReference type="InterPro" id="IPR036291">
    <property type="entry name" value="NAD(P)-bd_dom_sf"/>
</dbReference>
<dbReference type="PANTHER" id="PTHR43715:SF1">
    <property type="entry name" value="GDP-MANNOSE 4,6 DEHYDRATASE"/>
    <property type="match status" value="1"/>
</dbReference>
<dbReference type="Pfam" id="PF16363">
    <property type="entry name" value="GDP_Man_Dehyd"/>
    <property type="match status" value="1"/>
</dbReference>
<dbReference type="EMBL" id="JAINUG010000116">
    <property type="protein sequence ID" value="KAJ8395520.1"/>
    <property type="molecule type" value="Genomic_DNA"/>
</dbReference>
<comment type="function">
    <text evidence="9">Catalyzes the conversion of GDP-D-mannose to GDP-4-dehydro-6-deoxy-D-mannose.</text>
</comment>
<dbReference type="InterPro" id="IPR006368">
    <property type="entry name" value="GDP_Man_deHydtase"/>
</dbReference>
<name>A0AAD7WGA2_9TELE</name>
<evidence type="ECO:0000256" key="1">
    <source>
        <dbReference type="ARBA" id="ARBA00001937"/>
    </source>
</evidence>
<dbReference type="SUPFAM" id="SSF51735">
    <property type="entry name" value="NAD(P)-binding Rossmann-fold domains"/>
    <property type="match status" value="1"/>
</dbReference>
<comment type="caution">
    <text evidence="12">The sequence shown here is derived from an EMBL/GenBank/DDBJ whole genome shotgun (WGS) entry which is preliminary data.</text>
</comment>
<comment type="catalytic activity">
    <reaction evidence="8">
        <text>GDP-alpha-D-mannose = GDP-4-dehydro-alpha-D-rhamnose + H2O</text>
        <dbReference type="Rhea" id="RHEA:23820"/>
        <dbReference type="ChEBI" id="CHEBI:15377"/>
        <dbReference type="ChEBI" id="CHEBI:57527"/>
        <dbReference type="ChEBI" id="CHEBI:57964"/>
        <dbReference type="EC" id="4.2.1.47"/>
    </reaction>
    <physiologicalReaction direction="left-to-right" evidence="8">
        <dbReference type="Rhea" id="RHEA:23821"/>
    </physiologicalReaction>
</comment>
<evidence type="ECO:0000256" key="6">
    <source>
        <dbReference type="ARBA" id="ARBA00023239"/>
    </source>
</evidence>
<evidence type="ECO:0000313" key="12">
    <source>
        <dbReference type="EMBL" id="KAJ8395520.1"/>
    </source>
</evidence>
<protein>
    <recommendedName>
        <fullName evidence="10">GDP-mannose 4,6 dehydratase</fullName>
        <ecNumber evidence="4">4.2.1.47</ecNumber>
    </recommendedName>
    <alternativeName>
        <fullName evidence="7">GDP-D-mannose dehydratase</fullName>
    </alternativeName>
</protein>
<evidence type="ECO:0000256" key="2">
    <source>
        <dbReference type="ARBA" id="ARBA00004912"/>
    </source>
</evidence>
<proteinExistence type="inferred from homology"/>
<reference evidence="12" key="1">
    <citation type="journal article" date="2023" name="Science">
        <title>Genome structures resolve the early diversification of teleost fishes.</title>
        <authorList>
            <person name="Parey E."/>
            <person name="Louis A."/>
            <person name="Montfort J."/>
            <person name="Bouchez O."/>
            <person name="Roques C."/>
            <person name="Iampietro C."/>
            <person name="Lluch J."/>
            <person name="Castinel A."/>
            <person name="Donnadieu C."/>
            <person name="Desvignes T."/>
            <person name="Floi Bucao C."/>
            <person name="Jouanno E."/>
            <person name="Wen M."/>
            <person name="Mejri S."/>
            <person name="Dirks R."/>
            <person name="Jansen H."/>
            <person name="Henkel C."/>
            <person name="Chen W.J."/>
            <person name="Zahm M."/>
            <person name="Cabau C."/>
            <person name="Klopp C."/>
            <person name="Thompson A.W."/>
            <person name="Robinson-Rechavi M."/>
            <person name="Braasch I."/>
            <person name="Lecointre G."/>
            <person name="Bobe J."/>
            <person name="Postlethwait J.H."/>
            <person name="Berthelot C."/>
            <person name="Roest Crollius H."/>
            <person name="Guiguen Y."/>
        </authorList>
    </citation>
    <scope>NUCLEOTIDE SEQUENCE</scope>
    <source>
        <strain evidence="12">NC1722</strain>
    </source>
</reference>
<evidence type="ECO:0000256" key="8">
    <source>
        <dbReference type="ARBA" id="ARBA00050823"/>
    </source>
</evidence>
<evidence type="ECO:0000256" key="3">
    <source>
        <dbReference type="ARBA" id="ARBA00009263"/>
    </source>
</evidence>
<evidence type="ECO:0000256" key="10">
    <source>
        <dbReference type="ARBA" id="ARBA00071431"/>
    </source>
</evidence>
<comment type="cofactor">
    <cofactor evidence="1">
        <name>NADP(+)</name>
        <dbReference type="ChEBI" id="CHEBI:58349"/>
    </cofactor>
</comment>
<organism evidence="12 13">
    <name type="scientific">Aldrovandia affinis</name>
    <dbReference type="NCBI Taxonomy" id="143900"/>
    <lineage>
        <taxon>Eukaryota</taxon>
        <taxon>Metazoa</taxon>
        <taxon>Chordata</taxon>
        <taxon>Craniata</taxon>
        <taxon>Vertebrata</taxon>
        <taxon>Euteleostomi</taxon>
        <taxon>Actinopterygii</taxon>
        <taxon>Neopterygii</taxon>
        <taxon>Teleostei</taxon>
        <taxon>Notacanthiformes</taxon>
        <taxon>Halosauridae</taxon>
        <taxon>Aldrovandia</taxon>
    </lineage>
</organism>
<accession>A0AAD7WGA2</accession>
<dbReference type="Proteomes" id="UP001221898">
    <property type="component" value="Unassembled WGS sequence"/>
</dbReference>
<evidence type="ECO:0000256" key="9">
    <source>
        <dbReference type="ARBA" id="ARBA00059383"/>
    </source>
</evidence>
<dbReference type="InterPro" id="IPR016040">
    <property type="entry name" value="NAD(P)-bd_dom"/>
</dbReference>